<dbReference type="EMBL" id="CP001110">
    <property type="protein sequence ID" value="ACF44646.1"/>
    <property type="molecule type" value="Genomic_DNA"/>
</dbReference>
<dbReference type="Gene3D" id="3.40.50.1820">
    <property type="entry name" value="alpha/beta hydrolase"/>
    <property type="match status" value="1"/>
</dbReference>
<comment type="similarity">
    <text evidence="1">Belongs to the AB hydrolase superfamily. AB hydrolase 2 family.</text>
</comment>
<dbReference type="RefSeq" id="WP_012509120.1">
    <property type="nucleotide sequence ID" value="NC_011060.1"/>
</dbReference>
<dbReference type="AlphaFoldDB" id="B4SEX0"/>
<gene>
    <name evidence="4" type="ordered locus">Ppha_2462</name>
</gene>
<accession>B4SEX0</accession>
<keyword evidence="5" id="KW-1185">Reference proteome</keyword>
<dbReference type="SUPFAM" id="SSF53474">
    <property type="entry name" value="alpha/beta-Hydrolases"/>
    <property type="match status" value="1"/>
</dbReference>
<dbReference type="PANTHER" id="PTHR10655:SF17">
    <property type="entry name" value="LYSOPHOSPHOLIPASE-LIKE PROTEIN 1"/>
    <property type="match status" value="1"/>
</dbReference>
<name>B4SEX0_PELPB</name>
<organism evidence="4 5">
    <name type="scientific">Pelodictyon phaeoclathratiforme (strain DSM 5477 / BU-1)</name>
    <dbReference type="NCBI Taxonomy" id="324925"/>
    <lineage>
        <taxon>Bacteria</taxon>
        <taxon>Pseudomonadati</taxon>
        <taxon>Chlorobiota</taxon>
        <taxon>Chlorobiia</taxon>
        <taxon>Chlorobiales</taxon>
        <taxon>Chlorobiaceae</taxon>
        <taxon>Chlorobium/Pelodictyon group</taxon>
        <taxon>Pelodictyon</taxon>
    </lineage>
</organism>
<evidence type="ECO:0000256" key="2">
    <source>
        <dbReference type="ARBA" id="ARBA00022801"/>
    </source>
</evidence>
<evidence type="ECO:0000259" key="3">
    <source>
        <dbReference type="Pfam" id="PF02230"/>
    </source>
</evidence>
<dbReference type="InterPro" id="IPR029058">
    <property type="entry name" value="AB_hydrolase_fold"/>
</dbReference>
<dbReference type="HOGENOM" id="CLU_049413_5_3_10"/>
<dbReference type="GO" id="GO:0016787">
    <property type="term" value="F:hydrolase activity"/>
    <property type="evidence" value="ECO:0007669"/>
    <property type="project" value="UniProtKB-KW"/>
</dbReference>
<dbReference type="STRING" id="324925.Ppha_2462"/>
<dbReference type="InterPro" id="IPR050565">
    <property type="entry name" value="LYPA1-2/EST-like"/>
</dbReference>
<dbReference type="PANTHER" id="PTHR10655">
    <property type="entry name" value="LYSOPHOSPHOLIPASE-RELATED"/>
    <property type="match status" value="1"/>
</dbReference>
<feature type="domain" description="Phospholipase/carboxylesterase/thioesterase" evidence="3">
    <location>
        <begin position="20"/>
        <end position="216"/>
    </location>
</feature>
<dbReference type="Pfam" id="PF02230">
    <property type="entry name" value="Abhydrolase_2"/>
    <property type="match status" value="1"/>
</dbReference>
<evidence type="ECO:0000313" key="4">
    <source>
        <dbReference type="EMBL" id="ACF44646.1"/>
    </source>
</evidence>
<evidence type="ECO:0000256" key="1">
    <source>
        <dbReference type="ARBA" id="ARBA00006499"/>
    </source>
</evidence>
<keyword evidence="2" id="KW-0378">Hydrolase</keyword>
<dbReference type="eggNOG" id="COG0400">
    <property type="taxonomic scope" value="Bacteria"/>
</dbReference>
<evidence type="ECO:0000313" key="5">
    <source>
        <dbReference type="Proteomes" id="UP000002724"/>
    </source>
</evidence>
<dbReference type="Proteomes" id="UP000002724">
    <property type="component" value="Chromosome"/>
</dbReference>
<reference evidence="4 5" key="1">
    <citation type="submission" date="2008-06" db="EMBL/GenBank/DDBJ databases">
        <title>Complete sequence of Pelodictyon phaeoclathratiforme BU-1.</title>
        <authorList>
            <consortium name="US DOE Joint Genome Institute"/>
            <person name="Lucas S."/>
            <person name="Copeland A."/>
            <person name="Lapidus A."/>
            <person name="Glavina del Rio T."/>
            <person name="Dalin E."/>
            <person name="Tice H."/>
            <person name="Bruce D."/>
            <person name="Goodwin L."/>
            <person name="Pitluck S."/>
            <person name="Schmutz J."/>
            <person name="Larimer F."/>
            <person name="Land M."/>
            <person name="Hauser L."/>
            <person name="Kyrpides N."/>
            <person name="Mikhailova N."/>
            <person name="Liu Z."/>
            <person name="Li T."/>
            <person name="Zhao F."/>
            <person name="Overmann J."/>
            <person name="Bryant D.A."/>
            <person name="Richardson P."/>
        </authorList>
    </citation>
    <scope>NUCLEOTIDE SEQUENCE [LARGE SCALE GENOMIC DNA]</scope>
    <source>
        <strain evidence="5">DSM 5477 / BU-1</strain>
    </source>
</reference>
<dbReference type="KEGG" id="pph:Ppha_2462"/>
<dbReference type="InterPro" id="IPR003140">
    <property type="entry name" value="PLipase/COase/thioEstase"/>
</dbReference>
<sequence>MLQRHHLSLTYLDLPPARPEDAPLMIMLHGYGSNERDLIQLAPSLRPEFRYVSARAPQKMDFGMFGWFPIEFTPTGISVDYVAAQQALDQFITFIVEIIAEYRPAGNKVFLMGFSQGSVMSYLTAFHAPELLHGVIACSGQLPEKTVPHESLKPALRKLPFLVMHGIYDDVLPIAKGRAAHAWLQEHIEDLTYREYPIAHQIADSGIELICSWLEKRVPEASEKE</sequence>
<protein>
    <submittedName>
        <fullName evidence="4">Phospholipase/Carboxylesterase</fullName>
    </submittedName>
</protein>
<dbReference type="ESTHER" id="pelpb-b4sex0">
    <property type="family name" value="LYsophospholipase_carboxylesterase"/>
</dbReference>
<dbReference type="OrthoDB" id="9795555at2"/>
<proteinExistence type="inferred from homology"/>